<dbReference type="EMBL" id="CP073754">
    <property type="protein sequence ID" value="QWF72459.1"/>
    <property type="molecule type" value="Genomic_DNA"/>
</dbReference>
<dbReference type="InterPro" id="IPR013324">
    <property type="entry name" value="RNA_pol_sigma_r3/r4-like"/>
</dbReference>
<dbReference type="Pfam" id="PF04542">
    <property type="entry name" value="Sigma70_r2"/>
    <property type="match status" value="1"/>
</dbReference>
<dbReference type="Proteomes" id="UP000676649">
    <property type="component" value="Chromosome"/>
</dbReference>
<organism evidence="6 7">
    <name type="scientific">Methylomonas paludis</name>
    <dbReference type="NCBI Taxonomy" id="1173101"/>
    <lineage>
        <taxon>Bacteria</taxon>
        <taxon>Pseudomonadati</taxon>
        <taxon>Pseudomonadota</taxon>
        <taxon>Gammaproteobacteria</taxon>
        <taxon>Methylococcales</taxon>
        <taxon>Methylococcaceae</taxon>
        <taxon>Methylomonas</taxon>
    </lineage>
</organism>
<evidence type="ECO:0000313" key="7">
    <source>
        <dbReference type="Proteomes" id="UP000676649"/>
    </source>
</evidence>
<dbReference type="PRINTS" id="PR00046">
    <property type="entry name" value="SIGMA70FCT"/>
</dbReference>
<dbReference type="PANTHER" id="PTHR30603">
    <property type="entry name" value="RNA POLYMERASE SIGMA FACTOR RPO"/>
    <property type="match status" value="1"/>
</dbReference>
<dbReference type="InterPro" id="IPR013325">
    <property type="entry name" value="RNA_pol_sigma_r2"/>
</dbReference>
<proteinExistence type="predicted"/>
<dbReference type="KEGG" id="mpad:KEF85_02260"/>
<dbReference type="NCBIfam" id="TIGR02937">
    <property type="entry name" value="sigma70-ECF"/>
    <property type="match status" value="1"/>
</dbReference>
<dbReference type="InterPro" id="IPR014284">
    <property type="entry name" value="RNA_pol_sigma-70_dom"/>
</dbReference>
<evidence type="ECO:0000256" key="2">
    <source>
        <dbReference type="ARBA" id="ARBA00023082"/>
    </source>
</evidence>
<evidence type="ECO:0000256" key="4">
    <source>
        <dbReference type="ARBA" id="ARBA00023163"/>
    </source>
</evidence>
<dbReference type="PANTHER" id="PTHR30603:SF47">
    <property type="entry name" value="RNA POLYMERASE SIGMA FACTOR SIGD, CHLOROPLASTIC"/>
    <property type="match status" value="1"/>
</dbReference>
<dbReference type="Pfam" id="PF04545">
    <property type="entry name" value="Sigma70_r4"/>
    <property type="match status" value="1"/>
</dbReference>
<evidence type="ECO:0000313" key="6">
    <source>
        <dbReference type="EMBL" id="QWF72459.1"/>
    </source>
</evidence>
<dbReference type="SUPFAM" id="SSF88659">
    <property type="entry name" value="Sigma3 and sigma4 domains of RNA polymerase sigma factors"/>
    <property type="match status" value="2"/>
</dbReference>
<dbReference type="InterPro" id="IPR000943">
    <property type="entry name" value="RNA_pol_sigma70"/>
</dbReference>
<gene>
    <name evidence="6" type="ORF">KEF85_02260</name>
</gene>
<dbReference type="Gene3D" id="1.10.601.10">
    <property type="entry name" value="RNA Polymerase Primary Sigma Factor"/>
    <property type="match status" value="1"/>
</dbReference>
<sequence length="365" mass="41397">MELARQQLQQLLLQNNLACQLMSAQLAKTGSEDGDDNINYKTLTSLCNSIVQNNDSVQGNVPSSGEFRTASDTTIELLGSCHFYSAYLIQLTEPIISQKHPEPSSSDALYKKQVLKSRYQLQALREQMIVSNTGLVAFIAHKYKTTQLSFDDLMQEGMVGLIKAVDRFDPNRGICFSTYAVFWIKQAISRLIVKQDRVVRLPIALAEKASAVFEVMRNCYLEHNRWPSQAELEKECDLSVEEIKTVSSYFQATHSLDAAISEENDDLTLMDSLQQQQFSLPLSELIDNNLNLYIENVVASLPEKEATILNMRFGLKNHTEMTLQAIADQLQVTRERVRQIQNQALKKLKEQFGYDLVLFLEPNDS</sequence>
<reference evidence="6" key="1">
    <citation type="submission" date="2021-04" db="EMBL/GenBank/DDBJ databases">
        <title>Draft genome sequence data of methanotrophic Methylovulum sp. strain S1L and Methylomonas sp. strain S2AM isolated from boreal lake water columns.</title>
        <authorList>
            <person name="Rissanen A.J."/>
            <person name="Mangayil R."/>
            <person name="Svenning M.M."/>
            <person name="Khanongnuch R."/>
        </authorList>
    </citation>
    <scope>NUCLEOTIDE SEQUENCE</scope>
    <source>
        <strain evidence="6">S2AM</strain>
    </source>
</reference>
<evidence type="ECO:0000256" key="3">
    <source>
        <dbReference type="ARBA" id="ARBA00023125"/>
    </source>
</evidence>
<keyword evidence="1" id="KW-0805">Transcription regulation</keyword>
<keyword evidence="4" id="KW-0804">Transcription</keyword>
<keyword evidence="3" id="KW-0238">DNA-binding</keyword>
<dbReference type="InterPro" id="IPR007627">
    <property type="entry name" value="RNA_pol_sigma70_r2"/>
</dbReference>
<feature type="domain" description="RNA polymerase sigma-70" evidence="5">
    <location>
        <begin position="152"/>
        <end position="165"/>
    </location>
</feature>
<dbReference type="InterPro" id="IPR007630">
    <property type="entry name" value="RNA_pol_sigma70_r4"/>
</dbReference>
<accession>A0A975MS18</accession>
<dbReference type="GO" id="GO:0003677">
    <property type="term" value="F:DNA binding"/>
    <property type="evidence" value="ECO:0007669"/>
    <property type="project" value="UniProtKB-KW"/>
</dbReference>
<evidence type="ECO:0000259" key="5">
    <source>
        <dbReference type="PROSITE" id="PS00715"/>
    </source>
</evidence>
<dbReference type="AlphaFoldDB" id="A0A975MS18"/>
<name>A0A975MS18_9GAMM</name>
<dbReference type="InterPro" id="IPR050239">
    <property type="entry name" value="Sigma-70_RNA_pol_init_factors"/>
</dbReference>
<protein>
    <submittedName>
        <fullName evidence="6">Sigma-70 family RNA polymerase sigma factor</fullName>
    </submittedName>
</protein>
<keyword evidence="2" id="KW-0731">Sigma factor</keyword>
<dbReference type="GO" id="GO:0016987">
    <property type="term" value="F:sigma factor activity"/>
    <property type="evidence" value="ECO:0007669"/>
    <property type="project" value="UniProtKB-KW"/>
</dbReference>
<dbReference type="CDD" id="cd06171">
    <property type="entry name" value="Sigma70_r4"/>
    <property type="match status" value="1"/>
</dbReference>
<keyword evidence="7" id="KW-1185">Reference proteome</keyword>
<dbReference type="GO" id="GO:0006352">
    <property type="term" value="P:DNA-templated transcription initiation"/>
    <property type="evidence" value="ECO:0007669"/>
    <property type="project" value="InterPro"/>
</dbReference>
<dbReference type="InterPro" id="IPR036388">
    <property type="entry name" value="WH-like_DNA-bd_sf"/>
</dbReference>
<dbReference type="Gene3D" id="1.10.10.10">
    <property type="entry name" value="Winged helix-like DNA-binding domain superfamily/Winged helix DNA-binding domain"/>
    <property type="match status" value="2"/>
</dbReference>
<dbReference type="PROSITE" id="PS00715">
    <property type="entry name" value="SIGMA70_1"/>
    <property type="match status" value="1"/>
</dbReference>
<dbReference type="SUPFAM" id="SSF88946">
    <property type="entry name" value="Sigma2 domain of RNA polymerase sigma factors"/>
    <property type="match status" value="1"/>
</dbReference>
<evidence type="ECO:0000256" key="1">
    <source>
        <dbReference type="ARBA" id="ARBA00023015"/>
    </source>
</evidence>